<keyword evidence="3" id="KW-1133">Transmembrane helix</keyword>
<feature type="compositionally biased region" description="Low complexity" evidence="2">
    <location>
        <begin position="27"/>
        <end position="45"/>
    </location>
</feature>
<keyword evidence="4" id="KW-0732">Signal</keyword>
<sequence length="260" mass="28795">MHKMKKVLFAALIASSFFLCQTVRADSSQPPSETSESQIQESQEPLDSSHTPPNEADPSDSTRWEKLEQQRKELEDTLEQAKQQLIEKQKEIDQTVNDLANQAVSDRDELAEKIAEEREKAELAKQKIASATQRATEVQTELQDLATSTVASVDQTQADIQAARTEIHEKAAEAQAAMADFEARKADLSASIERIKATLHSAGKRSVEAGTVTKTETKVVEEQPTKTLPKTDDRRSIYLSVIGSLCLLVVFVGAVYQKRV</sequence>
<dbReference type="EMBL" id="MSTR01000013">
    <property type="protein sequence ID" value="ONN41634.1"/>
    <property type="molecule type" value="Genomic_DNA"/>
</dbReference>
<keyword evidence="1" id="KW-0175">Coiled coil</keyword>
<proteinExistence type="predicted"/>
<name>A0A1V2UE83_ENTMU</name>
<protein>
    <recommendedName>
        <fullName evidence="7">LPXTG cell wall anchor domain-containing protein</fullName>
    </recommendedName>
</protein>
<evidence type="ECO:0000313" key="6">
    <source>
        <dbReference type="Proteomes" id="UP000189299"/>
    </source>
</evidence>
<keyword evidence="3" id="KW-0472">Membrane</keyword>
<gene>
    <name evidence="5" type="ORF">BTN92_12305</name>
</gene>
<evidence type="ECO:0008006" key="7">
    <source>
        <dbReference type="Google" id="ProtNLM"/>
    </source>
</evidence>
<feature type="region of interest" description="Disordered" evidence="2">
    <location>
        <begin position="26"/>
        <end position="64"/>
    </location>
</feature>
<dbReference type="RefSeq" id="WP_062805735.1">
    <property type="nucleotide sequence ID" value="NZ_CABMMO010000013.1"/>
</dbReference>
<evidence type="ECO:0000256" key="2">
    <source>
        <dbReference type="SAM" id="MobiDB-lite"/>
    </source>
</evidence>
<dbReference type="Proteomes" id="UP000189299">
    <property type="component" value="Unassembled WGS sequence"/>
</dbReference>
<evidence type="ECO:0000313" key="5">
    <source>
        <dbReference type="EMBL" id="ONN41634.1"/>
    </source>
</evidence>
<feature type="chain" id="PRO_5010713948" description="LPXTG cell wall anchor domain-containing protein" evidence="4">
    <location>
        <begin position="26"/>
        <end position="260"/>
    </location>
</feature>
<dbReference type="AlphaFoldDB" id="A0A1V2UE83"/>
<accession>A0A1V2UE83</accession>
<dbReference type="STRING" id="53346.A5802_002722"/>
<evidence type="ECO:0000256" key="3">
    <source>
        <dbReference type="SAM" id="Phobius"/>
    </source>
</evidence>
<evidence type="ECO:0000256" key="4">
    <source>
        <dbReference type="SAM" id="SignalP"/>
    </source>
</evidence>
<reference evidence="5 6" key="1">
    <citation type="submission" date="2016-12" db="EMBL/GenBank/DDBJ databases">
        <authorList>
            <person name="Song W.-J."/>
            <person name="Kurnit D.M."/>
        </authorList>
    </citation>
    <scope>NUCLEOTIDE SEQUENCE [LARGE SCALE GENOMIC DNA]</scope>
    <source>
        <strain evidence="5 6">CGB1038-1_S1</strain>
    </source>
</reference>
<feature type="coiled-coil region" evidence="1">
    <location>
        <begin position="64"/>
        <end position="198"/>
    </location>
</feature>
<comment type="caution">
    <text evidence="5">The sequence shown here is derived from an EMBL/GenBank/DDBJ whole genome shotgun (WGS) entry which is preliminary data.</text>
</comment>
<feature type="transmembrane region" description="Helical" evidence="3">
    <location>
        <begin position="237"/>
        <end position="256"/>
    </location>
</feature>
<organism evidence="5 6">
    <name type="scientific">Enterococcus mundtii</name>
    <dbReference type="NCBI Taxonomy" id="53346"/>
    <lineage>
        <taxon>Bacteria</taxon>
        <taxon>Bacillati</taxon>
        <taxon>Bacillota</taxon>
        <taxon>Bacilli</taxon>
        <taxon>Lactobacillales</taxon>
        <taxon>Enterococcaceae</taxon>
        <taxon>Enterococcus</taxon>
    </lineage>
</organism>
<feature type="signal peptide" evidence="4">
    <location>
        <begin position="1"/>
        <end position="25"/>
    </location>
</feature>
<evidence type="ECO:0000256" key="1">
    <source>
        <dbReference type="SAM" id="Coils"/>
    </source>
</evidence>
<keyword evidence="3" id="KW-0812">Transmembrane</keyword>